<organism evidence="2 3">
    <name type="scientific">Pseudohoeflea suaedae</name>
    <dbReference type="NCBI Taxonomy" id="877384"/>
    <lineage>
        <taxon>Bacteria</taxon>
        <taxon>Pseudomonadati</taxon>
        <taxon>Pseudomonadota</taxon>
        <taxon>Alphaproteobacteria</taxon>
        <taxon>Hyphomicrobiales</taxon>
        <taxon>Rhizobiaceae</taxon>
        <taxon>Pseudohoeflea</taxon>
    </lineage>
</organism>
<dbReference type="InterPro" id="IPR032710">
    <property type="entry name" value="NTF2-like_dom_sf"/>
</dbReference>
<dbReference type="OrthoDB" id="8684708at2"/>
<evidence type="ECO:0000259" key="1">
    <source>
        <dbReference type="Pfam" id="PF12680"/>
    </source>
</evidence>
<reference evidence="2 3" key="1">
    <citation type="journal article" date="2013" name="Int. J. Syst. Evol. Microbiol.">
        <title>Hoeflea suaedae sp. nov., an endophytic bacterium isolated from the root of the halophyte Suaeda maritima.</title>
        <authorList>
            <person name="Chung E.J."/>
            <person name="Park J.A."/>
            <person name="Pramanik P."/>
            <person name="Bibi F."/>
            <person name="Jeon C.O."/>
            <person name="Chung Y.R."/>
        </authorList>
    </citation>
    <scope>NUCLEOTIDE SEQUENCE [LARGE SCALE GENOMIC DNA]</scope>
    <source>
        <strain evidence="2 3">YC6898</strain>
    </source>
</reference>
<dbReference type="Gene3D" id="3.10.450.50">
    <property type="match status" value="1"/>
</dbReference>
<proteinExistence type="predicted"/>
<evidence type="ECO:0000313" key="2">
    <source>
        <dbReference type="EMBL" id="TDH39214.1"/>
    </source>
</evidence>
<dbReference type="Pfam" id="PF12680">
    <property type="entry name" value="SnoaL_2"/>
    <property type="match status" value="1"/>
</dbReference>
<evidence type="ECO:0000313" key="3">
    <source>
        <dbReference type="Proteomes" id="UP000295131"/>
    </source>
</evidence>
<protein>
    <submittedName>
        <fullName evidence="2">Nuclear transport factor 2 family protein</fullName>
    </submittedName>
</protein>
<comment type="caution">
    <text evidence="2">The sequence shown here is derived from an EMBL/GenBank/DDBJ whole genome shotgun (WGS) entry which is preliminary data.</text>
</comment>
<accession>A0A4R5PQ13</accession>
<dbReference type="Proteomes" id="UP000295131">
    <property type="component" value="Unassembled WGS sequence"/>
</dbReference>
<dbReference type="EMBL" id="SMSI01000001">
    <property type="protein sequence ID" value="TDH39214.1"/>
    <property type="molecule type" value="Genomic_DNA"/>
</dbReference>
<dbReference type="InterPro" id="IPR037401">
    <property type="entry name" value="SnoaL-like"/>
</dbReference>
<feature type="domain" description="SnoaL-like" evidence="1">
    <location>
        <begin position="9"/>
        <end position="96"/>
    </location>
</feature>
<sequence>MPVNLPTAVKAYFDGKNARDPERALSGFTGDAVVGDETEKHRGHAEIAAWMAATSARYDELSEPVESRRERETLVVVARVSGNFPGSPANLTYRFAFSGERIVTLEIGS</sequence>
<gene>
    <name evidence="2" type="ORF">E2A64_09135</name>
</gene>
<dbReference type="SUPFAM" id="SSF54427">
    <property type="entry name" value="NTF2-like"/>
    <property type="match status" value="1"/>
</dbReference>
<dbReference type="AlphaFoldDB" id="A0A4R5PQ13"/>
<keyword evidence="3" id="KW-1185">Reference proteome</keyword>
<name>A0A4R5PQ13_9HYPH</name>
<dbReference type="RefSeq" id="WP_133284045.1">
    <property type="nucleotide sequence ID" value="NZ_SMSI01000001.1"/>
</dbReference>